<proteinExistence type="predicted"/>
<gene>
    <name evidence="1" type="ORF">SFRICE_015056</name>
</gene>
<sequence length="99" mass="10857">MTLSMAVTRKNLLLFFEGGKSSNGFSRLGRGERALTDKNHPVPTPAFRTGAPINPLGVGTGWFLVIKSLTLSLASPKEGERLSDGNRSPYPKYTFFLRD</sequence>
<evidence type="ECO:0000313" key="1">
    <source>
        <dbReference type="EMBL" id="SOQ46620.1"/>
    </source>
</evidence>
<protein>
    <submittedName>
        <fullName evidence="1">SFRICE_015056</fullName>
    </submittedName>
</protein>
<dbReference type="EMBL" id="ODYU01005606">
    <property type="protein sequence ID" value="SOQ46620.1"/>
    <property type="molecule type" value="Genomic_DNA"/>
</dbReference>
<dbReference type="AlphaFoldDB" id="A0A2H1W0J2"/>
<accession>A0A2H1W0J2</accession>
<name>A0A2H1W0J2_SPOFR</name>
<reference evidence="1" key="1">
    <citation type="submission" date="2016-07" db="EMBL/GenBank/DDBJ databases">
        <authorList>
            <person name="Bretaudeau A."/>
        </authorList>
    </citation>
    <scope>NUCLEOTIDE SEQUENCE</scope>
    <source>
        <strain evidence="1">Rice</strain>
        <tissue evidence="1">Whole body</tissue>
    </source>
</reference>
<organism evidence="1">
    <name type="scientific">Spodoptera frugiperda</name>
    <name type="common">Fall armyworm</name>
    <dbReference type="NCBI Taxonomy" id="7108"/>
    <lineage>
        <taxon>Eukaryota</taxon>
        <taxon>Metazoa</taxon>
        <taxon>Ecdysozoa</taxon>
        <taxon>Arthropoda</taxon>
        <taxon>Hexapoda</taxon>
        <taxon>Insecta</taxon>
        <taxon>Pterygota</taxon>
        <taxon>Neoptera</taxon>
        <taxon>Endopterygota</taxon>
        <taxon>Lepidoptera</taxon>
        <taxon>Glossata</taxon>
        <taxon>Ditrysia</taxon>
        <taxon>Noctuoidea</taxon>
        <taxon>Noctuidae</taxon>
        <taxon>Amphipyrinae</taxon>
        <taxon>Spodoptera</taxon>
    </lineage>
</organism>